<dbReference type="RefSeq" id="WP_345504498.1">
    <property type="nucleotide sequence ID" value="NZ_BAABLO010000012.1"/>
</dbReference>
<keyword evidence="3" id="KW-1185">Reference proteome</keyword>
<feature type="transmembrane region" description="Helical" evidence="1">
    <location>
        <begin position="49"/>
        <end position="73"/>
    </location>
</feature>
<gene>
    <name evidence="2" type="ORF">GCM10025782_29410</name>
</gene>
<evidence type="ECO:0008006" key="4">
    <source>
        <dbReference type="Google" id="ProtNLM"/>
    </source>
</evidence>
<keyword evidence="1" id="KW-1133">Transmembrane helix</keyword>
<comment type="caution">
    <text evidence="2">The sequence shown here is derived from an EMBL/GenBank/DDBJ whole genome shotgun (WGS) entry which is preliminary data.</text>
</comment>
<accession>A0ABP8YFE8</accession>
<evidence type="ECO:0000256" key="1">
    <source>
        <dbReference type="SAM" id="Phobius"/>
    </source>
</evidence>
<protein>
    <recommendedName>
        <fullName evidence="4">DUF4386 family protein</fullName>
    </recommendedName>
</protein>
<proteinExistence type="predicted"/>
<feature type="transmembrane region" description="Helical" evidence="1">
    <location>
        <begin position="154"/>
        <end position="176"/>
    </location>
</feature>
<reference evidence="3" key="1">
    <citation type="journal article" date="2019" name="Int. J. Syst. Evol. Microbiol.">
        <title>The Global Catalogue of Microorganisms (GCM) 10K type strain sequencing project: providing services to taxonomists for standard genome sequencing and annotation.</title>
        <authorList>
            <consortium name="The Broad Institute Genomics Platform"/>
            <consortium name="The Broad Institute Genome Sequencing Center for Infectious Disease"/>
            <person name="Wu L."/>
            <person name="Ma J."/>
        </authorList>
    </citation>
    <scope>NUCLEOTIDE SEQUENCE [LARGE SCALE GENOMIC DNA]</scope>
    <source>
        <strain evidence="3">JCM 18961</strain>
    </source>
</reference>
<feature type="transmembrane region" description="Helical" evidence="1">
    <location>
        <begin position="182"/>
        <end position="200"/>
    </location>
</feature>
<keyword evidence="1" id="KW-0472">Membrane</keyword>
<feature type="transmembrane region" description="Helical" evidence="1">
    <location>
        <begin position="85"/>
        <end position="112"/>
    </location>
</feature>
<keyword evidence="1" id="KW-0812">Transmembrane</keyword>
<dbReference type="Proteomes" id="UP001500556">
    <property type="component" value="Unassembled WGS sequence"/>
</dbReference>
<evidence type="ECO:0000313" key="2">
    <source>
        <dbReference type="EMBL" id="GAA4728724.1"/>
    </source>
</evidence>
<organism evidence="2 3">
    <name type="scientific">Pedococcus ginsenosidimutans</name>
    <dbReference type="NCBI Taxonomy" id="490570"/>
    <lineage>
        <taxon>Bacteria</taxon>
        <taxon>Bacillati</taxon>
        <taxon>Actinomycetota</taxon>
        <taxon>Actinomycetes</taxon>
        <taxon>Micrococcales</taxon>
        <taxon>Intrasporangiaceae</taxon>
        <taxon>Pedococcus</taxon>
    </lineage>
</organism>
<feature type="transmembrane region" description="Helical" evidence="1">
    <location>
        <begin position="118"/>
        <end position="142"/>
    </location>
</feature>
<name>A0ABP8YFE8_9MICO</name>
<evidence type="ECO:0000313" key="3">
    <source>
        <dbReference type="Proteomes" id="UP001500556"/>
    </source>
</evidence>
<sequence>MSQARTAALAGALYVALDIVVGVTAGAPPPPAAPEGEIVTYLADHRAGLAAGLWLFGLATLPLLWWFGSLWDLMIRAEEGAPRLAVVSLAGLLLGGTMSLGSAAAMATLALLPPNTGGALALYAFAAMSLSAAGFGLAAHLIATNVLAARSRMLPRWLVATGLVSAAAFLISAVLGALTADAISNTVSLVGFVLWLAWILDVSYRMYNPAQHAQQISESPAASGTLSSERRR</sequence>
<dbReference type="EMBL" id="BAABLO010000012">
    <property type="protein sequence ID" value="GAA4728724.1"/>
    <property type="molecule type" value="Genomic_DNA"/>
</dbReference>